<comment type="caution">
    <text evidence="1">The sequence shown here is derived from an EMBL/GenBank/DDBJ whole genome shotgun (WGS) entry which is preliminary data.</text>
</comment>
<keyword evidence="2" id="KW-1185">Reference proteome</keyword>
<protein>
    <submittedName>
        <fullName evidence="1">Uncharacterized protein</fullName>
    </submittedName>
</protein>
<organism evidence="1 2">
    <name type="scientific">Corchorus olitorius</name>
    <dbReference type="NCBI Taxonomy" id="93759"/>
    <lineage>
        <taxon>Eukaryota</taxon>
        <taxon>Viridiplantae</taxon>
        <taxon>Streptophyta</taxon>
        <taxon>Embryophyta</taxon>
        <taxon>Tracheophyta</taxon>
        <taxon>Spermatophyta</taxon>
        <taxon>Magnoliopsida</taxon>
        <taxon>eudicotyledons</taxon>
        <taxon>Gunneridae</taxon>
        <taxon>Pentapetalae</taxon>
        <taxon>rosids</taxon>
        <taxon>malvids</taxon>
        <taxon>Malvales</taxon>
        <taxon>Malvaceae</taxon>
        <taxon>Grewioideae</taxon>
        <taxon>Apeibeae</taxon>
        <taxon>Corchorus</taxon>
    </lineage>
</organism>
<name>A0A1R3L0D6_9ROSI</name>
<reference evidence="2" key="1">
    <citation type="submission" date="2013-09" db="EMBL/GenBank/DDBJ databases">
        <title>Corchorus olitorius genome sequencing.</title>
        <authorList>
            <person name="Alam M."/>
            <person name="Haque M.S."/>
            <person name="Islam M.S."/>
            <person name="Emdad E.M."/>
            <person name="Islam M.M."/>
            <person name="Ahmed B."/>
            <person name="Halim A."/>
            <person name="Hossen Q.M.M."/>
            <person name="Hossain M.Z."/>
            <person name="Ahmed R."/>
            <person name="Khan M.M."/>
            <person name="Islam R."/>
            <person name="Rashid M.M."/>
            <person name="Khan S.A."/>
            <person name="Rahman M.S."/>
            <person name="Alam M."/>
            <person name="Yahiya A.S."/>
            <person name="Khan M.S."/>
            <person name="Azam M.S."/>
            <person name="Haque T."/>
            <person name="Lashkar M.Z.H."/>
            <person name="Akhand A.I."/>
            <person name="Morshed G."/>
            <person name="Roy S."/>
            <person name="Uddin K.S."/>
            <person name="Rabeya T."/>
            <person name="Hossain A.S."/>
            <person name="Chowdhury A."/>
            <person name="Snigdha A.R."/>
            <person name="Mortoza M.S."/>
            <person name="Matin S.A."/>
            <person name="Hoque S.M.E."/>
            <person name="Islam M.K."/>
            <person name="Roy D.K."/>
            <person name="Haider R."/>
            <person name="Moosa M.M."/>
            <person name="Elias S.M."/>
            <person name="Hasan A.M."/>
            <person name="Jahan S."/>
            <person name="Shafiuddin M."/>
            <person name="Mahmood N."/>
            <person name="Shommy N.S."/>
        </authorList>
    </citation>
    <scope>NUCLEOTIDE SEQUENCE [LARGE SCALE GENOMIC DNA]</scope>
    <source>
        <strain evidence="2">cv. O-4</strain>
    </source>
</reference>
<dbReference type="InterPro" id="IPR038837">
    <property type="entry name" value="tRNA_ligase_1"/>
</dbReference>
<dbReference type="Proteomes" id="UP000187203">
    <property type="component" value="Unassembled WGS sequence"/>
</dbReference>
<accession>A0A1R3L0D6</accession>
<dbReference type="PANTHER" id="PTHR35460:SF1">
    <property type="entry name" value="TRNA LIGASE 1"/>
    <property type="match status" value="1"/>
</dbReference>
<dbReference type="STRING" id="93759.A0A1R3L0D6"/>
<evidence type="ECO:0000313" key="1">
    <source>
        <dbReference type="EMBL" id="OMP12812.1"/>
    </source>
</evidence>
<dbReference type="GO" id="GO:0006388">
    <property type="term" value="P:tRNA splicing, via endonucleolytic cleavage and ligation"/>
    <property type="evidence" value="ECO:0007669"/>
    <property type="project" value="InterPro"/>
</dbReference>
<dbReference type="EMBL" id="AWUE01006169">
    <property type="protein sequence ID" value="OMP12812.1"/>
    <property type="molecule type" value="Genomic_DNA"/>
</dbReference>
<dbReference type="OrthoDB" id="1936581at2759"/>
<proteinExistence type="predicted"/>
<sequence>MVVHVHSDSGFRRYRKEMRHKPGLWPLYRGFFVDINLFKANKERAAEIAEINNDLV</sequence>
<dbReference type="PANTHER" id="PTHR35460">
    <property type="entry name" value="TRNA LIGASE 1"/>
    <property type="match status" value="1"/>
</dbReference>
<dbReference type="AlphaFoldDB" id="A0A1R3L0D6"/>
<gene>
    <name evidence="1" type="ORF">COLO4_02731</name>
</gene>
<dbReference type="GO" id="GO:0003972">
    <property type="term" value="F:RNA ligase (ATP) activity"/>
    <property type="evidence" value="ECO:0007669"/>
    <property type="project" value="InterPro"/>
</dbReference>
<evidence type="ECO:0000313" key="2">
    <source>
        <dbReference type="Proteomes" id="UP000187203"/>
    </source>
</evidence>